<comment type="caution">
    <text evidence="4">The sequence shown here is derived from an EMBL/GenBank/DDBJ whole genome shotgun (WGS) entry which is preliminary data.</text>
</comment>
<keyword evidence="1" id="KW-0547">Nucleotide-binding</keyword>
<evidence type="ECO:0000256" key="1">
    <source>
        <dbReference type="ARBA" id="ARBA00022741"/>
    </source>
</evidence>
<accession>A0A8K0NTN9</accession>
<feature type="domain" description="VWFA" evidence="3">
    <location>
        <begin position="91"/>
        <end position="305"/>
    </location>
</feature>
<dbReference type="InterPro" id="IPR036465">
    <property type="entry name" value="vWFA_dom_sf"/>
</dbReference>
<evidence type="ECO:0000313" key="4">
    <source>
        <dbReference type="EMBL" id="KAG7575405.1"/>
    </source>
</evidence>
<proteinExistence type="predicted"/>
<reference evidence="4" key="1">
    <citation type="submission" date="2020-04" db="EMBL/GenBank/DDBJ databases">
        <title>Analysis of mating type loci in Filobasidium floriforme.</title>
        <authorList>
            <person name="Nowrousian M."/>
        </authorList>
    </citation>
    <scope>NUCLEOTIDE SEQUENCE</scope>
    <source>
        <strain evidence="4">CBS 6242</strain>
    </source>
</reference>
<dbReference type="GO" id="GO:0000055">
    <property type="term" value="P:ribosomal large subunit export from nucleus"/>
    <property type="evidence" value="ECO:0007669"/>
    <property type="project" value="TreeGrafter"/>
</dbReference>
<dbReference type="GO" id="GO:0005634">
    <property type="term" value="C:nucleus"/>
    <property type="evidence" value="ECO:0007669"/>
    <property type="project" value="TreeGrafter"/>
</dbReference>
<dbReference type="AlphaFoldDB" id="A0A8K0NTN9"/>
<evidence type="ECO:0000256" key="2">
    <source>
        <dbReference type="ARBA" id="ARBA00022840"/>
    </source>
</evidence>
<dbReference type="GO" id="GO:0000027">
    <property type="term" value="P:ribosomal large subunit assembly"/>
    <property type="evidence" value="ECO:0007669"/>
    <property type="project" value="TreeGrafter"/>
</dbReference>
<sequence length="317" mass="36351">MALQTWMASGREAESGEDLWRNYSTLTSDLSYNLCEQLRLILQPTMATRLQGDYRTGKRLNMRKIIPYIASEYTKDKIWLRRTKPSRREYQVLLSLDDSRSMADSRSVHLAYQTLALVSQALTKLEVGQIGIARFGEHVEMLHDFNSNAFSDAEGARIMNTFTFQQHRTDVARLVDNSLDVLADARRAQSSSTSGDLWQLEIIISDGVCQDHNQLRKLLRRALQERVMIVFLVIDSLKPGSAITDNTPQAVAARPSILDMQTVAYKEVNGEMKIEMERYLDTFPFEYYVVLRDVEALPEVLSETLRQWIARVSMSEE</sequence>
<keyword evidence="5" id="KW-1185">Reference proteome</keyword>
<dbReference type="Proteomes" id="UP000812966">
    <property type="component" value="Unassembled WGS sequence"/>
</dbReference>
<dbReference type="GO" id="GO:0030687">
    <property type="term" value="C:preribosome, large subunit precursor"/>
    <property type="evidence" value="ECO:0007669"/>
    <property type="project" value="TreeGrafter"/>
</dbReference>
<dbReference type="Gene3D" id="3.40.50.410">
    <property type="entry name" value="von Willebrand factor, type A domain"/>
    <property type="match status" value="1"/>
</dbReference>
<dbReference type="PANTHER" id="PTHR48103">
    <property type="entry name" value="MIDASIN-RELATED"/>
    <property type="match status" value="1"/>
</dbReference>
<dbReference type="GO" id="GO:0005524">
    <property type="term" value="F:ATP binding"/>
    <property type="evidence" value="ECO:0007669"/>
    <property type="project" value="UniProtKB-KW"/>
</dbReference>
<protein>
    <recommendedName>
        <fullName evidence="3">VWFA domain-containing protein</fullName>
    </recommendedName>
</protein>
<dbReference type="PROSITE" id="PS50234">
    <property type="entry name" value="VWFA"/>
    <property type="match status" value="1"/>
</dbReference>
<dbReference type="OrthoDB" id="5186at2759"/>
<evidence type="ECO:0000313" key="5">
    <source>
        <dbReference type="Proteomes" id="UP000812966"/>
    </source>
</evidence>
<evidence type="ECO:0000259" key="3">
    <source>
        <dbReference type="PROSITE" id="PS50234"/>
    </source>
</evidence>
<dbReference type="InterPro" id="IPR002035">
    <property type="entry name" value="VWF_A"/>
</dbReference>
<name>A0A8K0NTN9_9TREE</name>
<gene>
    <name evidence="4" type="ORF">FFLO_00395</name>
</gene>
<dbReference type="PANTHER" id="PTHR48103:SF2">
    <property type="entry name" value="MIDASIN"/>
    <property type="match status" value="1"/>
</dbReference>
<keyword evidence="2" id="KW-0067">ATP-binding</keyword>
<organism evidence="4 5">
    <name type="scientific">Filobasidium floriforme</name>
    <dbReference type="NCBI Taxonomy" id="5210"/>
    <lineage>
        <taxon>Eukaryota</taxon>
        <taxon>Fungi</taxon>
        <taxon>Dikarya</taxon>
        <taxon>Basidiomycota</taxon>
        <taxon>Agaricomycotina</taxon>
        <taxon>Tremellomycetes</taxon>
        <taxon>Filobasidiales</taxon>
        <taxon>Filobasidiaceae</taxon>
        <taxon>Filobasidium</taxon>
    </lineage>
</organism>
<dbReference type="EMBL" id="JABELV010000004">
    <property type="protein sequence ID" value="KAG7575405.1"/>
    <property type="molecule type" value="Genomic_DNA"/>
</dbReference>
<dbReference type="SUPFAM" id="SSF53300">
    <property type="entry name" value="vWA-like"/>
    <property type="match status" value="1"/>
</dbReference>